<dbReference type="PANTHER" id="PTHR36451:SF1">
    <property type="entry name" value="OMEGA-HYDROXY-BETA-DIHYDROMENAQUINONE-9 SULFOTRANSFERASE STF3"/>
    <property type="match status" value="1"/>
</dbReference>
<dbReference type="AlphaFoldDB" id="A0A1I2HAZ1"/>
<protein>
    <submittedName>
        <fullName evidence="1">Sulfotransferase family protein</fullName>
    </submittedName>
</protein>
<proteinExistence type="predicted"/>
<dbReference type="EMBL" id="FOOC01000001">
    <property type="protein sequence ID" value="SFF26738.1"/>
    <property type="molecule type" value="Genomic_DNA"/>
</dbReference>
<dbReference type="Gene3D" id="3.40.50.300">
    <property type="entry name" value="P-loop containing nucleotide triphosphate hydrolases"/>
    <property type="match status" value="1"/>
</dbReference>
<sequence length="387" mass="44866">MNAPAIRFEPEALLQEAAAKTGLSDFGEPSFREGLAVFCRALETEAKLSDFGRTLLHQKIIELLCNRLGVEDWYRRHPEIEHETIEAPLVIVGLPRTGTTLLQRLLAQDAQFYSMPWWESRYPVPFPDEDLRHPIRRIEQARAEVKVMVEAMPKLLTIHPMDADQADEEVMLMEHSFIAALNTYACIPSYMDWLAKADERPAYAYLRRMLKFLQWQKRARGITAQRWVLKSPHHLLRMYILLELFPGACVIQTHRDPVETIPSIASFLDTLWRIYSNDVDPTAAGREWSTLMARAFRHTMRVRDAQPQAFFDVRFEDTVSQPLAVVRAIYAWAGYQLGPEAEAAMQRWLADNRRSNRAEHVYDSATFGLDPERLKQDFAEYRARYLS</sequence>
<dbReference type="SUPFAM" id="SSF52540">
    <property type="entry name" value="P-loop containing nucleoside triphosphate hydrolases"/>
    <property type="match status" value="1"/>
</dbReference>
<dbReference type="InterPro" id="IPR052736">
    <property type="entry name" value="Stf3_sulfotransferase"/>
</dbReference>
<name>A0A1I2HAZ1_9GAMM</name>
<dbReference type="Pfam" id="PF13469">
    <property type="entry name" value="Sulfotransfer_3"/>
    <property type="match status" value="1"/>
</dbReference>
<dbReference type="PANTHER" id="PTHR36451">
    <property type="entry name" value="PAPS-DEPENDENT SULFOTRANSFERASE STF3"/>
    <property type="match status" value="1"/>
</dbReference>
<dbReference type="GO" id="GO:0016740">
    <property type="term" value="F:transferase activity"/>
    <property type="evidence" value="ECO:0007669"/>
    <property type="project" value="UniProtKB-KW"/>
</dbReference>
<dbReference type="STRING" id="1076937.SAMN04488120_101284"/>
<dbReference type="RefSeq" id="WP_091530518.1">
    <property type="nucleotide sequence ID" value="NZ_FOOC01000001.1"/>
</dbReference>
<gene>
    <name evidence="1" type="ORF">SAMN04488120_101284</name>
</gene>
<keyword evidence="1" id="KW-0808">Transferase</keyword>
<accession>A0A1I2HAZ1</accession>
<organism evidence="1 2">
    <name type="scientific">Fontimonas thermophila</name>
    <dbReference type="NCBI Taxonomy" id="1076937"/>
    <lineage>
        <taxon>Bacteria</taxon>
        <taxon>Pseudomonadati</taxon>
        <taxon>Pseudomonadota</taxon>
        <taxon>Gammaproteobacteria</taxon>
        <taxon>Nevskiales</taxon>
        <taxon>Nevskiaceae</taxon>
        <taxon>Fontimonas</taxon>
    </lineage>
</organism>
<evidence type="ECO:0000313" key="1">
    <source>
        <dbReference type="EMBL" id="SFF26738.1"/>
    </source>
</evidence>
<reference evidence="1 2" key="1">
    <citation type="submission" date="2016-10" db="EMBL/GenBank/DDBJ databases">
        <authorList>
            <person name="de Groot N.N."/>
        </authorList>
    </citation>
    <scope>NUCLEOTIDE SEQUENCE [LARGE SCALE GENOMIC DNA]</scope>
    <source>
        <strain evidence="1 2">DSM 23609</strain>
    </source>
</reference>
<dbReference type="OrthoDB" id="9777890at2"/>
<dbReference type="Proteomes" id="UP000199771">
    <property type="component" value="Unassembled WGS sequence"/>
</dbReference>
<evidence type="ECO:0000313" key="2">
    <source>
        <dbReference type="Proteomes" id="UP000199771"/>
    </source>
</evidence>
<dbReference type="InterPro" id="IPR027417">
    <property type="entry name" value="P-loop_NTPase"/>
</dbReference>
<keyword evidence="2" id="KW-1185">Reference proteome</keyword>